<dbReference type="SUPFAM" id="SSF53822">
    <property type="entry name" value="Periplasmic binding protein-like I"/>
    <property type="match status" value="1"/>
</dbReference>
<evidence type="ECO:0000256" key="3">
    <source>
        <dbReference type="SAM" id="SignalP"/>
    </source>
</evidence>
<dbReference type="PANTHER" id="PTHR47628:SF1">
    <property type="entry name" value="ALIPHATIC AMIDASE EXPRESSION-REGULATING PROTEIN"/>
    <property type="match status" value="1"/>
</dbReference>
<dbReference type="PANTHER" id="PTHR47628">
    <property type="match status" value="1"/>
</dbReference>
<evidence type="ECO:0000313" key="6">
    <source>
        <dbReference type="Proteomes" id="UP000182692"/>
    </source>
</evidence>
<dbReference type="EMBL" id="FOWR01000031">
    <property type="protein sequence ID" value="SFP94404.1"/>
    <property type="molecule type" value="Genomic_DNA"/>
</dbReference>
<proteinExistence type="inferred from homology"/>
<accession>A0A1I5UGJ2</accession>
<evidence type="ECO:0000256" key="2">
    <source>
        <dbReference type="ARBA" id="ARBA00022729"/>
    </source>
</evidence>
<evidence type="ECO:0000259" key="4">
    <source>
        <dbReference type="Pfam" id="PF13458"/>
    </source>
</evidence>
<gene>
    <name evidence="5" type="ORF">SAMN03084138_03601</name>
</gene>
<keyword evidence="2 3" id="KW-0732">Signal</keyword>
<feature type="domain" description="Leucine-binding protein" evidence="4">
    <location>
        <begin position="33"/>
        <end position="369"/>
    </location>
</feature>
<dbReference type="Gene3D" id="3.40.50.2300">
    <property type="match status" value="2"/>
</dbReference>
<name>A0A1I5UGJ2_9GAMM</name>
<dbReference type="STRING" id="1121869.SAMN03084138_03601"/>
<dbReference type="CDD" id="cd06358">
    <property type="entry name" value="PBP1_NHase"/>
    <property type="match status" value="1"/>
</dbReference>
<sequence length="389" mass="41095">MKRREFLTSSMSAALLVAMSPAFVSTKALATDTIKLGVMITLSGPAGLFGPSCKNCTQLAVDEINKAGGVLGKQIEVIYADAGGSPSEALKNAVRLYKGEKVDAVIGMHDSAVRGALTDLFKGKIPYIYTPIYEGGECAPGTYVIGETPAQQLSPVIPWLMENQTVSKWYLIGNDYNWPRDTNTAAKGYIKAAGGEVVGEDYLPFSADNFDASLAKIKASGADAVLVTLVGGASVGFNRAFSSFGLDKQALRLGTLIEENTLAGIGAENAARLYSSSGYFQNIRSPEAAAFSKRYYQKFGDDAPVLNALGESCYDGVLLLNALANNAKSLSASSIAKVSEGTSFSSPRGEMTLINGHVDKDIYLAKAVDGVFQVVETFNDVSSDSTCRG</sequence>
<evidence type="ECO:0000256" key="1">
    <source>
        <dbReference type="ARBA" id="ARBA00010062"/>
    </source>
</evidence>
<dbReference type="Pfam" id="PF13458">
    <property type="entry name" value="Peripla_BP_6"/>
    <property type="match status" value="1"/>
</dbReference>
<organism evidence="5 6">
    <name type="scientific">Enterovibrio norvegicus DSM 15893</name>
    <dbReference type="NCBI Taxonomy" id="1121869"/>
    <lineage>
        <taxon>Bacteria</taxon>
        <taxon>Pseudomonadati</taxon>
        <taxon>Pseudomonadota</taxon>
        <taxon>Gammaproteobacteria</taxon>
        <taxon>Vibrionales</taxon>
        <taxon>Vibrionaceae</taxon>
        <taxon>Enterovibrio</taxon>
    </lineage>
</organism>
<dbReference type="OrthoDB" id="5288800at2"/>
<dbReference type="GeneID" id="35874126"/>
<dbReference type="AlphaFoldDB" id="A0A1I5UGJ2"/>
<feature type="chain" id="PRO_5010264220" evidence="3">
    <location>
        <begin position="31"/>
        <end position="389"/>
    </location>
</feature>
<dbReference type="RefSeq" id="WP_074928028.1">
    <property type="nucleotide sequence ID" value="NZ_FOWR01000031.1"/>
</dbReference>
<feature type="signal peptide" evidence="3">
    <location>
        <begin position="1"/>
        <end position="30"/>
    </location>
</feature>
<dbReference type="InterPro" id="IPR028082">
    <property type="entry name" value="Peripla_BP_I"/>
</dbReference>
<protein>
    <submittedName>
        <fullName evidence="5">ABC-type branched-chain amino acid transport system, substrate-binding protein</fullName>
    </submittedName>
</protein>
<dbReference type="Proteomes" id="UP000182692">
    <property type="component" value="Unassembled WGS sequence"/>
</dbReference>
<comment type="similarity">
    <text evidence="1">Belongs to the leucine-binding protein family.</text>
</comment>
<reference evidence="5 6" key="1">
    <citation type="submission" date="2016-10" db="EMBL/GenBank/DDBJ databases">
        <authorList>
            <person name="de Groot N.N."/>
        </authorList>
    </citation>
    <scope>NUCLEOTIDE SEQUENCE [LARGE SCALE GENOMIC DNA]</scope>
    <source>
        <strain evidence="5 6">DSM 15893</strain>
    </source>
</reference>
<evidence type="ECO:0000313" key="5">
    <source>
        <dbReference type="EMBL" id="SFP94404.1"/>
    </source>
</evidence>
<dbReference type="InterPro" id="IPR028081">
    <property type="entry name" value="Leu-bd"/>
</dbReference>